<reference evidence="2" key="1">
    <citation type="submission" date="2021-05" db="EMBL/GenBank/DDBJ databases">
        <authorList>
            <person name="Alioto T."/>
            <person name="Alioto T."/>
            <person name="Gomez Garrido J."/>
        </authorList>
    </citation>
    <scope>NUCLEOTIDE SEQUENCE</scope>
</reference>
<name>A0A8D9BLK2_9HEMI</name>
<sequence length="124" mass="14284">MKLAFKLSLSLSISIIFSSLFLRTPIDFCLLSFFLFPSISISSYSHYPITFSLFPLHSPLSFSLFPLLLLSFQYKVFHLHISLLILFYEAFSPRRDESFSTPELYLVSQVASILIYILSKELIA</sequence>
<dbReference type="EMBL" id="HBUF01640984">
    <property type="protein sequence ID" value="CAG6784975.1"/>
    <property type="molecule type" value="Transcribed_RNA"/>
</dbReference>
<organism evidence="2">
    <name type="scientific">Cacopsylla melanoneura</name>
    <dbReference type="NCBI Taxonomy" id="428564"/>
    <lineage>
        <taxon>Eukaryota</taxon>
        <taxon>Metazoa</taxon>
        <taxon>Ecdysozoa</taxon>
        <taxon>Arthropoda</taxon>
        <taxon>Hexapoda</taxon>
        <taxon>Insecta</taxon>
        <taxon>Pterygota</taxon>
        <taxon>Neoptera</taxon>
        <taxon>Paraneoptera</taxon>
        <taxon>Hemiptera</taxon>
        <taxon>Sternorrhyncha</taxon>
        <taxon>Psylloidea</taxon>
        <taxon>Psyllidae</taxon>
        <taxon>Psyllinae</taxon>
        <taxon>Cacopsylla</taxon>
    </lineage>
</organism>
<feature type="transmembrane region" description="Helical" evidence="1">
    <location>
        <begin position="47"/>
        <end position="69"/>
    </location>
</feature>
<dbReference type="AlphaFoldDB" id="A0A8D9BLK2"/>
<evidence type="ECO:0000313" key="2">
    <source>
        <dbReference type="EMBL" id="CAG6784975.1"/>
    </source>
</evidence>
<keyword evidence="1" id="KW-0812">Transmembrane</keyword>
<keyword evidence="1" id="KW-0472">Membrane</keyword>
<evidence type="ECO:0000256" key="1">
    <source>
        <dbReference type="SAM" id="Phobius"/>
    </source>
</evidence>
<keyword evidence="1" id="KW-1133">Transmembrane helix</keyword>
<accession>A0A8D9BLK2</accession>
<protein>
    <submittedName>
        <fullName evidence="2">Uncharacterized protein</fullName>
    </submittedName>
</protein>
<proteinExistence type="predicted"/>